<protein>
    <submittedName>
        <fullName evidence="3">ZNHI3 protein</fullName>
    </submittedName>
</protein>
<reference evidence="3" key="1">
    <citation type="submission" date="2019-09" db="EMBL/GenBank/DDBJ databases">
        <title>Bird 10,000 Genomes (B10K) Project - Family phase.</title>
        <authorList>
            <person name="Zhang G."/>
        </authorList>
    </citation>
    <scope>NUCLEOTIDE SEQUENCE</scope>
    <source>
        <strain evidence="3">OUT-0060</strain>
        <tissue evidence="3">Blood</tissue>
    </source>
</reference>
<organism evidence="3 4">
    <name type="scientific">Corvus moneduloides</name>
    <name type="common">New Caledonian crow</name>
    <dbReference type="NCBI Taxonomy" id="1196302"/>
    <lineage>
        <taxon>Eukaryota</taxon>
        <taxon>Metazoa</taxon>
        <taxon>Chordata</taxon>
        <taxon>Craniata</taxon>
        <taxon>Vertebrata</taxon>
        <taxon>Euteleostomi</taxon>
        <taxon>Archelosauria</taxon>
        <taxon>Archosauria</taxon>
        <taxon>Dinosauria</taxon>
        <taxon>Saurischia</taxon>
        <taxon>Theropoda</taxon>
        <taxon>Coelurosauria</taxon>
        <taxon>Aves</taxon>
        <taxon>Neognathae</taxon>
        <taxon>Neoaves</taxon>
        <taxon>Telluraves</taxon>
        <taxon>Australaves</taxon>
        <taxon>Passeriformes</taxon>
        <taxon>Corvoidea</taxon>
        <taxon>Corvidae</taxon>
        <taxon>Corvus</taxon>
    </lineage>
</organism>
<comment type="caution">
    <text evidence="3">The sequence shown here is derived from an EMBL/GenBank/DDBJ whole genome shotgun (WGS) entry which is preliminary data.</text>
</comment>
<feature type="domain" description="Zinc finger HIT" evidence="2">
    <location>
        <begin position="102"/>
        <end position="159"/>
    </location>
</feature>
<evidence type="ECO:0000313" key="3">
    <source>
        <dbReference type="EMBL" id="NXD50296.1"/>
    </source>
</evidence>
<dbReference type="Proteomes" id="UP000603793">
    <property type="component" value="Unassembled WGS sequence"/>
</dbReference>
<feature type="compositionally biased region" description="Low complexity" evidence="1">
    <location>
        <begin position="71"/>
        <end position="83"/>
    </location>
</feature>
<feature type="non-terminal residue" evidence="3">
    <location>
        <position position="170"/>
    </location>
</feature>
<sequence length="170" mass="18405">MRAPGPCAECGARSPPLSRCSPRSCSVPCCRTHRGECGPGGAGRGRGRPGANAAPSAERCAPDSPRERAAAGHGPSPGPAHGPWSVEDILGEEDEQDRVPLQKLKLLGESEELRGLLLNPHLRRLLLTIDQAQDRSSLMRRFMQEPLFVEFADCCLRIVEPPEKENVLPE</sequence>
<name>A0A851WAN5_CORMO</name>
<dbReference type="EMBL" id="WBNF01000080">
    <property type="protein sequence ID" value="NXD50296.1"/>
    <property type="molecule type" value="Genomic_DNA"/>
</dbReference>
<feature type="compositionally biased region" description="Basic and acidic residues" evidence="1">
    <location>
        <begin position="60"/>
        <end position="70"/>
    </location>
</feature>
<accession>A0A851WAN5</accession>
<dbReference type="AlphaFoldDB" id="A0A851WAN5"/>
<feature type="region of interest" description="Disordered" evidence="1">
    <location>
        <begin position="1"/>
        <end position="97"/>
    </location>
</feature>
<dbReference type="Pfam" id="PF21373">
    <property type="entry name" value="ZNHIT3_C"/>
    <property type="match status" value="1"/>
</dbReference>
<dbReference type="InterPro" id="IPR048371">
    <property type="entry name" value="ZNHIT3_C"/>
</dbReference>
<gene>
    <name evidence="3" type="primary">Znhit3</name>
    <name evidence="3" type="ORF">CORMON_R09589</name>
</gene>
<evidence type="ECO:0000313" key="4">
    <source>
        <dbReference type="Proteomes" id="UP000603793"/>
    </source>
</evidence>
<proteinExistence type="predicted"/>
<feature type="non-terminal residue" evidence="3">
    <location>
        <position position="1"/>
    </location>
</feature>
<feature type="compositionally biased region" description="Low complexity" evidence="1">
    <location>
        <begin position="13"/>
        <end position="30"/>
    </location>
</feature>
<evidence type="ECO:0000259" key="2">
    <source>
        <dbReference type="Pfam" id="PF21373"/>
    </source>
</evidence>
<evidence type="ECO:0000256" key="1">
    <source>
        <dbReference type="SAM" id="MobiDB-lite"/>
    </source>
</evidence>